<dbReference type="Gene3D" id="2.40.10.220">
    <property type="entry name" value="predicted glycosyltransferase like domains"/>
    <property type="match status" value="1"/>
</dbReference>
<protein>
    <recommendedName>
        <fullName evidence="1">PilZ domain-containing protein</fullName>
    </recommendedName>
</protein>
<dbReference type="AlphaFoldDB" id="A0A0K1PEQ6"/>
<dbReference type="EMBL" id="CP012332">
    <property type="protein sequence ID" value="AKU91604.1"/>
    <property type="molecule type" value="Genomic_DNA"/>
</dbReference>
<dbReference type="SUPFAM" id="SSF141371">
    <property type="entry name" value="PilZ domain-like"/>
    <property type="match status" value="1"/>
</dbReference>
<gene>
    <name evidence="2" type="ORF">AKJ08_1991</name>
</gene>
<dbReference type="InterPro" id="IPR009875">
    <property type="entry name" value="PilZ_domain"/>
</dbReference>
<evidence type="ECO:0000313" key="3">
    <source>
        <dbReference type="Proteomes" id="UP000055590"/>
    </source>
</evidence>
<proteinExistence type="predicted"/>
<dbReference type="GO" id="GO:0035438">
    <property type="term" value="F:cyclic-di-GMP binding"/>
    <property type="evidence" value="ECO:0007669"/>
    <property type="project" value="InterPro"/>
</dbReference>
<accession>A0A0K1PEQ6</accession>
<evidence type="ECO:0000259" key="1">
    <source>
        <dbReference type="Pfam" id="PF07238"/>
    </source>
</evidence>
<feature type="domain" description="PilZ" evidence="1">
    <location>
        <begin position="10"/>
        <end position="111"/>
    </location>
</feature>
<reference evidence="2 3" key="1">
    <citation type="submission" date="2015-08" db="EMBL/GenBank/DDBJ databases">
        <authorList>
            <person name="Babu N.S."/>
            <person name="Beckwith C.J."/>
            <person name="Beseler K.G."/>
            <person name="Brison A."/>
            <person name="Carone J.V."/>
            <person name="Caskin T.P."/>
            <person name="Diamond M."/>
            <person name="Durham M.E."/>
            <person name="Foxe J.M."/>
            <person name="Go M."/>
            <person name="Henderson B.A."/>
            <person name="Jones I.B."/>
            <person name="McGettigan J.A."/>
            <person name="Micheletti S.J."/>
            <person name="Nasrallah M.E."/>
            <person name="Ortiz D."/>
            <person name="Piller C.R."/>
            <person name="Privatt S.R."/>
            <person name="Schneider S.L."/>
            <person name="Sharp S."/>
            <person name="Smith T.C."/>
            <person name="Stanton J.D."/>
            <person name="Ullery H.E."/>
            <person name="Wilson R.J."/>
            <person name="Serrano M.G."/>
            <person name="Buck G."/>
            <person name="Lee V."/>
            <person name="Wang Y."/>
            <person name="Carvalho R."/>
            <person name="Voegtly L."/>
            <person name="Shi R."/>
            <person name="Duckworth R."/>
            <person name="Johnson A."/>
            <person name="Loviza R."/>
            <person name="Walstead R."/>
            <person name="Shah Z."/>
            <person name="Kiflezghi M."/>
            <person name="Wade K."/>
            <person name="Ball S.L."/>
            <person name="Bradley K.W."/>
            <person name="Asai D.J."/>
            <person name="Bowman C.A."/>
            <person name="Russell D.A."/>
            <person name="Pope W.H."/>
            <person name="Jacobs-Sera D."/>
            <person name="Hendrix R.W."/>
            <person name="Hatfull G.F."/>
        </authorList>
    </citation>
    <scope>NUCLEOTIDE SEQUENCE [LARGE SCALE GENOMIC DNA]</scope>
    <source>
        <strain evidence="2 3">DSM 27710</strain>
    </source>
</reference>
<evidence type="ECO:0000313" key="2">
    <source>
        <dbReference type="EMBL" id="AKU91604.1"/>
    </source>
</evidence>
<name>A0A0K1PEQ6_9BACT</name>
<keyword evidence="3" id="KW-1185">Reference proteome</keyword>
<dbReference type="Proteomes" id="UP000055590">
    <property type="component" value="Chromosome"/>
</dbReference>
<dbReference type="RefSeq" id="WP_050725895.1">
    <property type="nucleotide sequence ID" value="NZ_CP012332.1"/>
</dbReference>
<dbReference type="KEGG" id="vin:AKJ08_1991"/>
<organism evidence="2 3">
    <name type="scientific">Vulgatibacter incomptus</name>
    <dbReference type="NCBI Taxonomy" id="1391653"/>
    <lineage>
        <taxon>Bacteria</taxon>
        <taxon>Pseudomonadati</taxon>
        <taxon>Myxococcota</taxon>
        <taxon>Myxococcia</taxon>
        <taxon>Myxococcales</taxon>
        <taxon>Cystobacterineae</taxon>
        <taxon>Vulgatibacteraceae</taxon>
        <taxon>Vulgatibacter</taxon>
    </lineage>
</organism>
<dbReference type="Pfam" id="PF07238">
    <property type="entry name" value="PilZ"/>
    <property type="match status" value="1"/>
</dbReference>
<sequence length="121" mass="13051">MMGQQAQGRDRRGASRFDKAFPVYLTSFSGISRGVARNISAGGMFIETSQLQPLGGRLSICFADPLSGVELSLVGEVRYQCVLEYGGREGATALRGVGVRFIEVEADDPIHAVASVNWTMH</sequence>